<accession>A0AAN6T4U0</accession>
<reference evidence="2" key="1">
    <citation type="journal article" date="2023" name="Mol. Phylogenet. Evol.">
        <title>Genome-scale phylogeny and comparative genomics of the fungal order Sordariales.</title>
        <authorList>
            <person name="Hensen N."/>
            <person name="Bonometti L."/>
            <person name="Westerberg I."/>
            <person name="Brannstrom I.O."/>
            <person name="Guillou S."/>
            <person name="Cros-Aarteil S."/>
            <person name="Calhoun S."/>
            <person name="Haridas S."/>
            <person name="Kuo A."/>
            <person name="Mondo S."/>
            <person name="Pangilinan J."/>
            <person name="Riley R."/>
            <person name="LaButti K."/>
            <person name="Andreopoulos B."/>
            <person name="Lipzen A."/>
            <person name="Chen C."/>
            <person name="Yan M."/>
            <person name="Daum C."/>
            <person name="Ng V."/>
            <person name="Clum A."/>
            <person name="Steindorff A."/>
            <person name="Ohm R.A."/>
            <person name="Martin F."/>
            <person name="Silar P."/>
            <person name="Natvig D.O."/>
            <person name="Lalanne C."/>
            <person name="Gautier V."/>
            <person name="Ament-Velasquez S.L."/>
            <person name="Kruys A."/>
            <person name="Hutchinson M.I."/>
            <person name="Powell A.J."/>
            <person name="Barry K."/>
            <person name="Miller A.N."/>
            <person name="Grigoriev I.V."/>
            <person name="Debuchy R."/>
            <person name="Gladieux P."/>
            <person name="Hiltunen Thoren M."/>
            <person name="Johannesson H."/>
        </authorList>
    </citation>
    <scope>NUCLEOTIDE SEQUENCE</scope>
    <source>
        <strain evidence="2">CBS 757.83</strain>
    </source>
</reference>
<dbReference type="EMBL" id="MU863626">
    <property type="protein sequence ID" value="KAK4104818.1"/>
    <property type="molecule type" value="Genomic_DNA"/>
</dbReference>
<dbReference type="Proteomes" id="UP001305647">
    <property type="component" value="Unassembled WGS sequence"/>
</dbReference>
<reference evidence="2" key="2">
    <citation type="submission" date="2023-05" db="EMBL/GenBank/DDBJ databases">
        <authorList>
            <consortium name="Lawrence Berkeley National Laboratory"/>
            <person name="Steindorff A."/>
            <person name="Hensen N."/>
            <person name="Bonometti L."/>
            <person name="Westerberg I."/>
            <person name="Brannstrom I.O."/>
            <person name="Guillou S."/>
            <person name="Cros-Aarteil S."/>
            <person name="Calhoun S."/>
            <person name="Haridas S."/>
            <person name="Kuo A."/>
            <person name="Mondo S."/>
            <person name="Pangilinan J."/>
            <person name="Riley R."/>
            <person name="Labutti K."/>
            <person name="Andreopoulos B."/>
            <person name="Lipzen A."/>
            <person name="Chen C."/>
            <person name="Yanf M."/>
            <person name="Daum C."/>
            <person name="Ng V."/>
            <person name="Clum A."/>
            <person name="Ohm R."/>
            <person name="Martin F."/>
            <person name="Silar P."/>
            <person name="Natvig D."/>
            <person name="Lalanne C."/>
            <person name="Gautier V."/>
            <person name="Ament-Velasquez S.L."/>
            <person name="Kruys A."/>
            <person name="Hutchinson M.I."/>
            <person name="Powell A.J."/>
            <person name="Barry K."/>
            <person name="Miller A.N."/>
            <person name="Grigoriev I.V."/>
            <person name="Debuchy R."/>
            <person name="Gladieux P."/>
            <person name="Thoren M.H."/>
            <person name="Johannesson H."/>
        </authorList>
    </citation>
    <scope>NUCLEOTIDE SEQUENCE</scope>
    <source>
        <strain evidence="2">CBS 757.83</strain>
    </source>
</reference>
<protein>
    <submittedName>
        <fullName evidence="2">Uncharacterized protein</fullName>
    </submittedName>
</protein>
<sequence length="211" mass="22867">MSSRSSTVWVSRSRARSEHMACRVRWSAILVNNDKDSRHIDQDPGIVHRTLAGRKGMLKSAQPRESHCTYDVNLASNLKGMESTGTLHAMGWVFSWSCRAASRISVMFETSRSWKCGVAMSGSSASWRPPTCFLSSDEDQGSCNMANKVLLLQTREQSQLTGDGKAKAIRAYGSGGKYPKTAISGVEPQTRSDSLATPKPLAVPTNAGTGP</sequence>
<proteinExistence type="predicted"/>
<evidence type="ECO:0000313" key="3">
    <source>
        <dbReference type="Proteomes" id="UP001305647"/>
    </source>
</evidence>
<organism evidence="2 3">
    <name type="scientific">Parathielavia hyrcaniae</name>
    <dbReference type="NCBI Taxonomy" id="113614"/>
    <lineage>
        <taxon>Eukaryota</taxon>
        <taxon>Fungi</taxon>
        <taxon>Dikarya</taxon>
        <taxon>Ascomycota</taxon>
        <taxon>Pezizomycotina</taxon>
        <taxon>Sordariomycetes</taxon>
        <taxon>Sordariomycetidae</taxon>
        <taxon>Sordariales</taxon>
        <taxon>Chaetomiaceae</taxon>
        <taxon>Parathielavia</taxon>
    </lineage>
</organism>
<dbReference type="AlphaFoldDB" id="A0AAN6T4U0"/>
<feature type="region of interest" description="Disordered" evidence="1">
    <location>
        <begin position="177"/>
        <end position="211"/>
    </location>
</feature>
<evidence type="ECO:0000256" key="1">
    <source>
        <dbReference type="SAM" id="MobiDB-lite"/>
    </source>
</evidence>
<gene>
    <name evidence="2" type="ORF">N658DRAFT_190230</name>
</gene>
<comment type="caution">
    <text evidence="2">The sequence shown here is derived from an EMBL/GenBank/DDBJ whole genome shotgun (WGS) entry which is preliminary data.</text>
</comment>
<name>A0AAN6T4U0_9PEZI</name>
<evidence type="ECO:0000313" key="2">
    <source>
        <dbReference type="EMBL" id="KAK4104818.1"/>
    </source>
</evidence>
<keyword evidence="3" id="KW-1185">Reference proteome</keyword>